<dbReference type="GO" id="GO:0016757">
    <property type="term" value="F:glycosyltransferase activity"/>
    <property type="evidence" value="ECO:0007669"/>
    <property type="project" value="UniProtKB-KW"/>
</dbReference>
<evidence type="ECO:0000313" key="5">
    <source>
        <dbReference type="EMBL" id="VYT20918.1"/>
    </source>
</evidence>
<dbReference type="EMBL" id="CACRSP010000015">
    <property type="protein sequence ID" value="VYT20918.1"/>
    <property type="molecule type" value="Genomic_DNA"/>
</dbReference>
<evidence type="ECO:0000259" key="3">
    <source>
        <dbReference type="Pfam" id="PF00535"/>
    </source>
</evidence>
<proteinExistence type="predicted"/>
<feature type="domain" description="Glycosyltransferase 2-like" evidence="3">
    <location>
        <begin position="8"/>
        <end position="127"/>
    </location>
</feature>
<accession>A0A6N2UT45</accession>
<dbReference type="InterPro" id="IPR029044">
    <property type="entry name" value="Nucleotide-diphossugar_trans"/>
</dbReference>
<dbReference type="EC" id="2.4.-.-" evidence="5"/>
<dbReference type="AlphaFoldDB" id="A0A6N2UT45"/>
<protein>
    <submittedName>
        <fullName evidence="5">Glycosyltransferase EpsH</fullName>
        <ecNumber evidence="5">2.4.-.-</ecNumber>
    </submittedName>
    <submittedName>
        <fullName evidence="4">Glycosyltransferase family 2 protein</fullName>
    </submittedName>
</protein>
<evidence type="ECO:0000313" key="4">
    <source>
        <dbReference type="EMBL" id="KAB7462529.1"/>
    </source>
</evidence>
<keyword evidence="2 5" id="KW-0808">Transferase</keyword>
<dbReference type="Proteomes" id="UP000429211">
    <property type="component" value="Unassembled WGS sequence"/>
</dbReference>
<dbReference type="SUPFAM" id="SSF53448">
    <property type="entry name" value="Nucleotide-diphospho-sugar transferases"/>
    <property type="match status" value="1"/>
</dbReference>
<dbReference type="Gene3D" id="3.90.550.10">
    <property type="entry name" value="Spore Coat Polysaccharide Biosynthesis Protein SpsA, Chain A"/>
    <property type="match status" value="1"/>
</dbReference>
<name>A0A6N2UT45_9BIFI</name>
<evidence type="ECO:0000256" key="1">
    <source>
        <dbReference type="ARBA" id="ARBA00022676"/>
    </source>
</evidence>
<sequence>MTSSPLISIIVPVYQTEQYLQECLKSLSTQTYKNLEFLLIDDGSTDRSSKICDEQSSVDSRFRVFHCAHAGIAASRNNGLQLARGEFIAWVDSDDSIAPDYIQTLYDALSANDADMSIAMHQLTPDTPRTLTDSMILRYQLDNKLGVLWSSLIRASLYRGKSFLGYSANEDRIMLTQICAEARLATIVENDGYHYRIRYDSAVHSPNVESMISRLKALETRNEWVKRNYSRMYKYTHYSSVLEATKVNRMLRNNTADGNTETLHRVIHQMINNHIFRIPVGSLSRSRLKEIAAGYKVLILGQ</sequence>
<reference evidence="5" key="2">
    <citation type="submission" date="2019-11" db="EMBL/GenBank/DDBJ databases">
        <authorList>
            <person name="Feng L."/>
        </authorList>
    </citation>
    <scope>NUCLEOTIDE SEQUENCE</scope>
    <source>
        <strain evidence="5">BdentiumLFYP24</strain>
    </source>
</reference>
<organism evidence="5">
    <name type="scientific">Bifidobacterium dentium</name>
    <dbReference type="NCBI Taxonomy" id="1689"/>
    <lineage>
        <taxon>Bacteria</taxon>
        <taxon>Bacillati</taxon>
        <taxon>Actinomycetota</taxon>
        <taxon>Actinomycetes</taxon>
        <taxon>Bifidobacteriales</taxon>
        <taxon>Bifidobacteriaceae</taxon>
        <taxon>Bifidobacterium</taxon>
    </lineage>
</organism>
<dbReference type="InterPro" id="IPR001173">
    <property type="entry name" value="Glyco_trans_2-like"/>
</dbReference>
<gene>
    <name evidence="5" type="primary">epsH_3</name>
    <name evidence="5" type="ORF">BDLFYP24_00557</name>
    <name evidence="4" type="ORF">GBB04_01795</name>
</gene>
<reference evidence="4 6" key="1">
    <citation type="journal article" date="2019" name="Nat. Med.">
        <title>A library of human gut bacterial isolates paired with longitudinal multiomics data enables mechanistic microbiome research.</title>
        <authorList>
            <person name="Poyet M."/>
            <person name="Groussin M."/>
            <person name="Gibbons S.M."/>
            <person name="Avila-Pacheco J."/>
            <person name="Jiang X."/>
            <person name="Kearney S.M."/>
            <person name="Perrotta A.R."/>
            <person name="Berdy B."/>
            <person name="Zhao S."/>
            <person name="Lieberman T.D."/>
            <person name="Swanson P.K."/>
            <person name="Smith M."/>
            <person name="Roesemann S."/>
            <person name="Alexander J.E."/>
            <person name="Rich S.A."/>
            <person name="Livny J."/>
            <person name="Vlamakis H."/>
            <person name="Clish C."/>
            <person name="Bullock K."/>
            <person name="Deik A."/>
            <person name="Scott J."/>
            <person name="Pierce K.A."/>
            <person name="Xavier R.J."/>
            <person name="Alm E.J."/>
        </authorList>
    </citation>
    <scope>NUCLEOTIDE SEQUENCE [LARGE SCALE GENOMIC DNA]</scope>
    <source>
        <strain evidence="4 6">BIOML-A2</strain>
    </source>
</reference>
<dbReference type="RefSeq" id="WP_051404759.1">
    <property type="nucleotide sequence ID" value="NZ_CACRSP010000015.1"/>
</dbReference>
<evidence type="ECO:0000313" key="6">
    <source>
        <dbReference type="Proteomes" id="UP000429211"/>
    </source>
</evidence>
<evidence type="ECO:0000256" key="2">
    <source>
        <dbReference type="ARBA" id="ARBA00022679"/>
    </source>
</evidence>
<dbReference type="EMBL" id="WDPD01000001">
    <property type="protein sequence ID" value="KAB7462529.1"/>
    <property type="molecule type" value="Genomic_DNA"/>
</dbReference>
<dbReference type="PANTHER" id="PTHR22916:SF51">
    <property type="entry name" value="GLYCOSYLTRANSFERASE EPSH-RELATED"/>
    <property type="match status" value="1"/>
</dbReference>
<dbReference type="Pfam" id="PF00535">
    <property type="entry name" value="Glycos_transf_2"/>
    <property type="match status" value="1"/>
</dbReference>
<keyword evidence="1 5" id="KW-0328">Glycosyltransferase</keyword>
<dbReference type="CDD" id="cd00761">
    <property type="entry name" value="Glyco_tranf_GTA_type"/>
    <property type="match status" value="1"/>
</dbReference>
<dbReference type="PANTHER" id="PTHR22916">
    <property type="entry name" value="GLYCOSYLTRANSFERASE"/>
    <property type="match status" value="1"/>
</dbReference>